<dbReference type="RefSeq" id="WP_368498776.1">
    <property type="nucleotide sequence ID" value="NZ_CP162511.1"/>
</dbReference>
<sequence>MFISWIRHHGRSADLAAALDIPAIFVDGGSGNVLRRYLRQWNDTRQAVRSGRPSHVIVMQPPLPALLAVLSVREGRRSRLIGDLHTGALENPKWRWASGIVLRILRRRGFAVVTNEELADRVSVRGTEALVMHDLLPSLPDTLDDTLDDPKLAELRAKTFILVPVTYANDEPIDALLEAASSGRDVTWVLTGRAPTGVSSSAPPNVYFTGYVSNADFLRLLSWCSAVAALTTREFTMQRAGYEALGAGKALITSNTNTLLRYFEDAAVFTDNSARSIADAGRRALDESRALALKMTRLREAKIASESMALQSLRDRLSE</sequence>
<protein>
    <recommendedName>
        <fullName evidence="2">Glycosyltransferase family 1 protein</fullName>
    </recommendedName>
</protein>
<dbReference type="SUPFAM" id="SSF53756">
    <property type="entry name" value="UDP-Glycosyltransferase/glycogen phosphorylase"/>
    <property type="match status" value="1"/>
</dbReference>
<evidence type="ECO:0008006" key="2">
    <source>
        <dbReference type="Google" id="ProtNLM"/>
    </source>
</evidence>
<name>A0AB39BIT4_9MICO</name>
<proteinExistence type="predicted"/>
<accession>A0AB39BIT4</accession>
<organism evidence="1">
    <name type="scientific">Herbiconiux sp. A18JL235</name>
    <dbReference type="NCBI Taxonomy" id="3152363"/>
    <lineage>
        <taxon>Bacteria</taxon>
        <taxon>Bacillati</taxon>
        <taxon>Actinomycetota</taxon>
        <taxon>Actinomycetes</taxon>
        <taxon>Micrococcales</taxon>
        <taxon>Microbacteriaceae</taxon>
        <taxon>Herbiconiux</taxon>
    </lineage>
</organism>
<reference evidence="1" key="1">
    <citation type="submission" date="2024-05" db="EMBL/GenBank/DDBJ databases">
        <title>Herbiconiux sp. A18JL235.</title>
        <authorList>
            <person name="Zhang G."/>
        </authorList>
    </citation>
    <scope>NUCLEOTIDE SEQUENCE</scope>
    <source>
        <strain evidence="1">A18JL235</strain>
    </source>
</reference>
<gene>
    <name evidence="1" type="ORF">ABFY20_04660</name>
</gene>
<dbReference type="Pfam" id="PF13692">
    <property type="entry name" value="Glyco_trans_1_4"/>
    <property type="match status" value="1"/>
</dbReference>
<dbReference type="Gene3D" id="3.40.50.2000">
    <property type="entry name" value="Glycogen Phosphorylase B"/>
    <property type="match status" value="2"/>
</dbReference>
<evidence type="ECO:0000313" key="1">
    <source>
        <dbReference type="EMBL" id="XDI06394.1"/>
    </source>
</evidence>
<dbReference type="EMBL" id="CP162511">
    <property type="protein sequence ID" value="XDI06394.1"/>
    <property type="molecule type" value="Genomic_DNA"/>
</dbReference>
<dbReference type="AlphaFoldDB" id="A0AB39BIT4"/>